<proteinExistence type="inferred from homology"/>
<evidence type="ECO:0000313" key="3">
    <source>
        <dbReference type="EMBL" id="KAL3799982.1"/>
    </source>
</evidence>
<sequence>MPDPRRWTRPNDLRLKIIAAFTVGIALAGLNLHHAGRIVPPDVDVSFLAPDLFTIRTSWNVVHAYQGLTNSSYAQFCGDCRYSPKLTRRTTCTERAEYLMKTYKQSEQAAVDAVLDAQPDNCKMIRYNVTDNFLNDIQNGEVMEDVSMFHQKISKGTIGAPSFANSSISIYIYDTIPHKIGPYVEETMTRRYAMNNVSKINFMADVAIIELFRTYPGRTYDPHSAQLFIVPYPHGSHCLLEAYTTQWMNECKHVSTGTIQKQVLGNLPYYKGNESRHLFINSMETPLVHLSLLNVPLSLNLGPRLHSETAKHIVIPYLNDKESFQPSSIKRFDLEWWTRPRKFSLAYFFGSANKRMRNSERAQRLYFLEEVRTNWTASPFLGNLPYVVSTLEKDSIPIGSFAEKIYKNSVFCPSLPGDAPSQKRFFDVIMMGCIPVVLSFETEMQSASNKSWHSKNGSPIEGERRTKTSLPDYANVSLYSLPVIFPIDFMMKDSFPWIKGSGVVDAANEIDYESFVVEVTGGVKNIKPVLEALFENPNEIRRRQIYLMKYASSFSYGMGENAHRYQDAFYKILQSLKFHLKTIK</sequence>
<organism evidence="3 4">
    <name type="scientific">Cyclotella cryptica</name>
    <dbReference type="NCBI Taxonomy" id="29204"/>
    <lineage>
        <taxon>Eukaryota</taxon>
        <taxon>Sar</taxon>
        <taxon>Stramenopiles</taxon>
        <taxon>Ochrophyta</taxon>
        <taxon>Bacillariophyta</taxon>
        <taxon>Coscinodiscophyceae</taxon>
        <taxon>Thalassiosirophycidae</taxon>
        <taxon>Stephanodiscales</taxon>
        <taxon>Stephanodiscaceae</taxon>
        <taxon>Cyclotella</taxon>
    </lineage>
</organism>
<comment type="similarity">
    <text evidence="1">Belongs to the glycosyltransferase 47 family.</text>
</comment>
<dbReference type="AlphaFoldDB" id="A0ABD3QIR6"/>
<gene>
    <name evidence="3" type="ORF">HJC23_007455</name>
</gene>
<accession>A0ABD3QIR6</accession>
<dbReference type="PANTHER" id="PTHR11062">
    <property type="entry name" value="EXOSTOSIN HEPARAN SULFATE GLYCOSYLTRANSFERASE -RELATED"/>
    <property type="match status" value="1"/>
</dbReference>
<feature type="domain" description="Exostosin GT47" evidence="2">
    <location>
        <begin position="165"/>
        <end position="440"/>
    </location>
</feature>
<dbReference type="InterPro" id="IPR004263">
    <property type="entry name" value="Exostosin"/>
</dbReference>
<evidence type="ECO:0000256" key="1">
    <source>
        <dbReference type="ARBA" id="ARBA00010271"/>
    </source>
</evidence>
<dbReference type="EMBL" id="JABMIG020000035">
    <property type="protein sequence ID" value="KAL3799982.1"/>
    <property type="molecule type" value="Genomic_DNA"/>
</dbReference>
<evidence type="ECO:0000313" key="4">
    <source>
        <dbReference type="Proteomes" id="UP001516023"/>
    </source>
</evidence>
<name>A0ABD3QIR6_9STRA</name>
<comment type="caution">
    <text evidence="3">The sequence shown here is derived from an EMBL/GenBank/DDBJ whole genome shotgun (WGS) entry which is preliminary data.</text>
</comment>
<dbReference type="PANTHER" id="PTHR11062:SF281">
    <property type="entry name" value="EXOSTOSIN-LIKE 2"/>
    <property type="match status" value="1"/>
</dbReference>
<dbReference type="InterPro" id="IPR040911">
    <property type="entry name" value="Exostosin_GT47"/>
</dbReference>
<reference evidence="3 4" key="1">
    <citation type="journal article" date="2020" name="G3 (Bethesda)">
        <title>Improved Reference Genome for Cyclotella cryptica CCMP332, a Model for Cell Wall Morphogenesis, Salinity Adaptation, and Lipid Production in Diatoms (Bacillariophyta).</title>
        <authorList>
            <person name="Roberts W.R."/>
            <person name="Downey K.M."/>
            <person name="Ruck E.C."/>
            <person name="Traller J.C."/>
            <person name="Alverson A.J."/>
        </authorList>
    </citation>
    <scope>NUCLEOTIDE SEQUENCE [LARGE SCALE GENOMIC DNA]</scope>
    <source>
        <strain evidence="3 4">CCMP332</strain>
    </source>
</reference>
<dbReference type="Proteomes" id="UP001516023">
    <property type="component" value="Unassembled WGS sequence"/>
</dbReference>
<dbReference type="Pfam" id="PF03016">
    <property type="entry name" value="Exostosin_GT47"/>
    <property type="match status" value="1"/>
</dbReference>
<evidence type="ECO:0000259" key="2">
    <source>
        <dbReference type="Pfam" id="PF03016"/>
    </source>
</evidence>
<protein>
    <recommendedName>
        <fullName evidence="2">Exostosin GT47 domain-containing protein</fullName>
    </recommendedName>
</protein>
<keyword evidence="4" id="KW-1185">Reference proteome</keyword>